<dbReference type="AlphaFoldDB" id="A0AAD3CK68"/>
<dbReference type="PANTHER" id="PTHR30492">
    <property type="entry name" value="METHYLGLYOXAL SYNTHASE"/>
    <property type="match status" value="1"/>
</dbReference>
<name>A0AAD3CK68_9STRA</name>
<feature type="compositionally biased region" description="Polar residues" evidence="1">
    <location>
        <begin position="1"/>
        <end position="10"/>
    </location>
</feature>
<organism evidence="3 4">
    <name type="scientific">Chaetoceros tenuissimus</name>
    <dbReference type="NCBI Taxonomy" id="426638"/>
    <lineage>
        <taxon>Eukaryota</taxon>
        <taxon>Sar</taxon>
        <taxon>Stramenopiles</taxon>
        <taxon>Ochrophyta</taxon>
        <taxon>Bacillariophyta</taxon>
        <taxon>Coscinodiscophyceae</taxon>
        <taxon>Chaetocerotophycidae</taxon>
        <taxon>Chaetocerotales</taxon>
        <taxon>Chaetocerotaceae</taxon>
        <taxon>Chaetoceros</taxon>
    </lineage>
</organism>
<dbReference type="GO" id="GO:0008929">
    <property type="term" value="F:methylglyoxal synthase activity"/>
    <property type="evidence" value="ECO:0007669"/>
    <property type="project" value="InterPro"/>
</dbReference>
<evidence type="ECO:0000313" key="3">
    <source>
        <dbReference type="EMBL" id="GFH47423.1"/>
    </source>
</evidence>
<dbReference type="Gene3D" id="3.40.50.1380">
    <property type="entry name" value="Methylglyoxal synthase-like domain"/>
    <property type="match status" value="1"/>
</dbReference>
<feature type="region of interest" description="Disordered" evidence="1">
    <location>
        <begin position="1"/>
        <end position="70"/>
    </location>
</feature>
<keyword evidence="4" id="KW-1185">Reference proteome</keyword>
<gene>
    <name evidence="3" type="ORF">CTEN210_03898</name>
</gene>
<dbReference type="GO" id="GO:0005509">
    <property type="term" value="F:calcium ion binding"/>
    <property type="evidence" value="ECO:0007669"/>
    <property type="project" value="InterPro"/>
</dbReference>
<sequence>MGSQNSTCRNSVEKGGSVENGDRYDNVPKTQANNSTTADKTSFIQTKGEKEQQTNIRPGLMRDFKGSRRSSFSKRDSFTFRNIDDDTTGRKKWKDIFMQCDQDKTGFLSVAQLQSALENVLEQSITFEQSQSVMNNFSKQKPGLIDISEFIIMMTFVHDTVQSNTLNNSTSTSSGDLSSHFQAAANEARQERTYMHEEIASLVYPFREILRIQDCKVNEASIDMDISAHQDDDFSAAFAPSEMRCLALVSHNGMKATMKKFVLANKNILKKFRLTGTNSTMTMLREVFKDEADQIVFGPSCKSGPLGGDAELVALMCSGGLGGMLFFQDPMDSHPHQADIECLVRQALVHNTMMANTPTTALMLMNVFRNALEGDGKPELIPSFFFTLESPAVEVYKAGQNKVIASHSEQQVNGFSSPMKKVLENNTADLIISRLKEDQNKVTPDFDAMSTDVSSSSQASSVYFTSENSSSVQKIDDIIAFFQEQKMKQQKKKSRDLDLTNHTILTCDSSVTSSTRDILRDIESKYKKHRNLDLSQHSTSSILRSSESARESKRRMERARSSDEKREKIVRF</sequence>
<dbReference type="InterPro" id="IPR002048">
    <property type="entry name" value="EF_hand_dom"/>
</dbReference>
<dbReference type="InterPro" id="IPR004363">
    <property type="entry name" value="Methylgl_synth"/>
</dbReference>
<reference evidence="3 4" key="1">
    <citation type="journal article" date="2021" name="Sci. Rep.">
        <title>The genome of the diatom Chaetoceros tenuissimus carries an ancient integrated fragment of an extant virus.</title>
        <authorList>
            <person name="Hongo Y."/>
            <person name="Kimura K."/>
            <person name="Takaki Y."/>
            <person name="Yoshida Y."/>
            <person name="Baba S."/>
            <person name="Kobayashi G."/>
            <person name="Nagasaki K."/>
            <person name="Hano T."/>
            <person name="Tomaru Y."/>
        </authorList>
    </citation>
    <scope>NUCLEOTIDE SEQUENCE [LARGE SCALE GENOMIC DNA]</scope>
    <source>
        <strain evidence="3 4">NIES-3715</strain>
    </source>
</reference>
<feature type="region of interest" description="Disordered" evidence="1">
    <location>
        <begin position="533"/>
        <end position="572"/>
    </location>
</feature>
<dbReference type="NCBIfam" id="NF003559">
    <property type="entry name" value="PRK05234.1"/>
    <property type="match status" value="1"/>
</dbReference>
<dbReference type="EMBL" id="BLLK01000023">
    <property type="protein sequence ID" value="GFH47423.1"/>
    <property type="molecule type" value="Genomic_DNA"/>
</dbReference>
<dbReference type="Gene3D" id="1.10.238.10">
    <property type="entry name" value="EF-hand"/>
    <property type="match status" value="1"/>
</dbReference>
<dbReference type="GO" id="GO:0019242">
    <property type="term" value="P:methylglyoxal biosynthetic process"/>
    <property type="evidence" value="ECO:0007669"/>
    <property type="project" value="InterPro"/>
</dbReference>
<comment type="caution">
    <text evidence="3">The sequence shown here is derived from an EMBL/GenBank/DDBJ whole genome shotgun (WGS) entry which is preliminary data.</text>
</comment>
<evidence type="ECO:0000256" key="1">
    <source>
        <dbReference type="SAM" id="MobiDB-lite"/>
    </source>
</evidence>
<feature type="compositionally biased region" description="Polar residues" evidence="1">
    <location>
        <begin position="28"/>
        <end position="45"/>
    </location>
</feature>
<evidence type="ECO:0000313" key="4">
    <source>
        <dbReference type="Proteomes" id="UP001054902"/>
    </source>
</evidence>
<dbReference type="Proteomes" id="UP001054902">
    <property type="component" value="Unassembled WGS sequence"/>
</dbReference>
<dbReference type="PANTHER" id="PTHR30492:SF0">
    <property type="entry name" value="METHYLGLYOXAL SYNTHASE"/>
    <property type="match status" value="1"/>
</dbReference>
<feature type="domain" description="EF-hand" evidence="2">
    <location>
        <begin position="88"/>
        <end position="123"/>
    </location>
</feature>
<feature type="compositionally biased region" description="Polar residues" evidence="1">
    <location>
        <begin position="533"/>
        <end position="543"/>
    </location>
</feature>
<dbReference type="PROSITE" id="PS50222">
    <property type="entry name" value="EF_HAND_2"/>
    <property type="match status" value="1"/>
</dbReference>
<dbReference type="InterPro" id="IPR036914">
    <property type="entry name" value="MGS-like_dom_sf"/>
</dbReference>
<dbReference type="SUPFAM" id="SSF52335">
    <property type="entry name" value="Methylglyoxal synthase-like"/>
    <property type="match status" value="1"/>
</dbReference>
<feature type="compositionally biased region" description="Basic and acidic residues" evidence="1">
    <location>
        <begin position="558"/>
        <end position="572"/>
    </location>
</feature>
<dbReference type="Pfam" id="PF13499">
    <property type="entry name" value="EF-hand_7"/>
    <property type="match status" value="1"/>
</dbReference>
<evidence type="ECO:0000259" key="2">
    <source>
        <dbReference type="PROSITE" id="PS50222"/>
    </source>
</evidence>
<dbReference type="InterPro" id="IPR011992">
    <property type="entry name" value="EF-hand-dom_pair"/>
</dbReference>
<proteinExistence type="predicted"/>
<protein>
    <recommendedName>
        <fullName evidence="2">EF-hand domain-containing protein</fullName>
    </recommendedName>
</protein>
<dbReference type="SUPFAM" id="SSF47473">
    <property type="entry name" value="EF-hand"/>
    <property type="match status" value="1"/>
</dbReference>
<dbReference type="GO" id="GO:0005829">
    <property type="term" value="C:cytosol"/>
    <property type="evidence" value="ECO:0007669"/>
    <property type="project" value="TreeGrafter"/>
</dbReference>
<accession>A0AAD3CK68</accession>